<dbReference type="SUPFAM" id="SSF53756">
    <property type="entry name" value="UDP-Glycosyltransferase/glycogen phosphorylase"/>
    <property type="match status" value="1"/>
</dbReference>
<feature type="domain" description="Glycosyltransferase subfamily 4-like N-terminal" evidence="3">
    <location>
        <begin position="21"/>
        <end position="197"/>
    </location>
</feature>
<name>K2GWV7_9BACT</name>
<keyword evidence="1 4" id="KW-0808">Transferase</keyword>
<evidence type="ECO:0000313" key="4">
    <source>
        <dbReference type="EMBL" id="EKE27855.1"/>
    </source>
</evidence>
<dbReference type="InterPro" id="IPR001296">
    <property type="entry name" value="Glyco_trans_1"/>
</dbReference>
<dbReference type="GO" id="GO:0016757">
    <property type="term" value="F:glycosyltransferase activity"/>
    <property type="evidence" value="ECO:0007669"/>
    <property type="project" value="InterPro"/>
</dbReference>
<comment type="caution">
    <text evidence="4">The sequence shown here is derived from an EMBL/GenBank/DDBJ whole genome shotgun (WGS) entry which is preliminary data.</text>
</comment>
<dbReference type="Pfam" id="PF13439">
    <property type="entry name" value="Glyco_transf_4"/>
    <property type="match status" value="1"/>
</dbReference>
<dbReference type="PANTHER" id="PTHR46401">
    <property type="entry name" value="GLYCOSYLTRANSFERASE WBBK-RELATED"/>
    <property type="match status" value="1"/>
</dbReference>
<accession>K2GWV7</accession>
<protein>
    <submittedName>
        <fullName evidence="4">Glycosyl transferase, group 1</fullName>
    </submittedName>
</protein>
<proteinExistence type="predicted"/>
<dbReference type="Gene3D" id="3.40.50.2000">
    <property type="entry name" value="Glycogen Phosphorylase B"/>
    <property type="match status" value="2"/>
</dbReference>
<feature type="domain" description="Glycosyl transferase family 1" evidence="2">
    <location>
        <begin position="205"/>
        <end position="357"/>
    </location>
</feature>
<evidence type="ECO:0000259" key="2">
    <source>
        <dbReference type="Pfam" id="PF00534"/>
    </source>
</evidence>
<dbReference type="InterPro" id="IPR028098">
    <property type="entry name" value="Glyco_trans_4-like_N"/>
</dbReference>
<gene>
    <name evidence="4" type="ORF">ACD_3C00142G0011</name>
</gene>
<dbReference type="PANTHER" id="PTHR46401:SF2">
    <property type="entry name" value="GLYCOSYLTRANSFERASE WBBK-RELATED"/>
    <property type="match status" value="1"/>
</dbReference>
<dbReference type="AlphaFoldDB" id="K2GWV7"/>
<evidence type="ECO:0000259" key="3">
    <source>
        <dbReference type="Pfam" id="PF13439"/>
    </source>
</evidence>
<organism evidence="4">
    <name type="scientific">uncultured bacterium</name>
    <name type="common">gcode 4</name>
    <dbReference type="NCBI Taxonomy" id="1234023"/>
    <lineage>
        <taxon>Bacteria</taxon>
        <taxon>environmental samples</taxon>
    </lineage>
</organism>
<reference evidence="4" key="1">
    <citation type="journal article" date="2012" name="Science">
        <title>Fermentation, hydrogen, and sulfur metabolism in multiple uncultivated bacterial phyla.</title>
        <authorList>
            <person name="Wrighton K.C."/>
            <person name="Thomas B.C."/>
            <person name="Sharon I."/>
            <person name="Miller C.S."/>
            <person name="Castelle C.J."/>
            <person name="VerBerkmoes N.C."/>
            <person name="Wilkins M.J."/>
            <person name="Hettich R.L."/>
            <person name="Lipton M.S."/>
            <person name="Williams K.H."/>
            <person name="Long P.E."/>
            <person name="Banfield J.F."/>
        </authorList>
    </citation>
    <scope>NUCLEOTIDE SEQUENCE [LARGE SCALE GENOMIC DNA]</scope>
</reference>
<evidence type="ECO:0000256" key="1">
    <source>
        <dbReference type="ARBA" id="ARBA00022679"/>
    </source>
</evidence>
<dbReference type="EMBL" id="AMFJ01000416">
    <property type="protein sequence ID" value="EKE27855.1"/>
    <property type="molecule type" value="Genomic_DNA"/>
</dbReference>
<dbReference type="Pfam" id="PF00534">
    <property type="entry name" value="Glycos_transf_1"/>
    <property type="match status" value="1"/>
</dbReference>
<sequence>MVKNKWKKVAIVADWIKDWWGAEKVLWDIMELYPDADIFTSVFYQFGNPLFDKRRVFVSFLQKIWFASKINKMIPFLRPYAFESLDLSWYDIIISSSSAESKWIITKPETIHICYCHTPTRYYWSHYFEYFDRLEFWILNPVARWVMPKFIHSLRMWDYCAAQRVDHFIANSKNTQSRIAKYYHRNSQVIYPAIDVSEFPFSAIKEDYYFYVWRCIPYKKFDLLVDAFNKNGKKLILATATNNKLYKSLKKRSLPNIEWKLNIPNSEVRKLMSTAKAVMFPPEEDFWIVPLEAMACWTPVISYAKWWSLETVRDKDPLMFSTWIFFEEQTVESVNKAIEEFEEREYDPLKMREYTYNYDISNFRKEFLEFVESKVQ</sequence>